<evidence type="ECO:0000256" key="5">
    <source>
        <dbReference type="ARBA" id="ARBA00022989"/>
    </source>
</evidence>
<dbReference type="OrthoDB" id="7274389at2"/>
<evidence type="ECO:0000256" key="7">
    <source>
        <dbReference type="RuleBase" id="RU363032"/>
    </source>
</evidence>
<evidence type="ECO:0000256" key="1">
    <source>
        <dbReference type="ARBA" id="ARBA00004651"/>
    </source>
</evidence>
<dbReference type="Pfam" id="PF00528">
    <property type="entry name" value="BPD_transp_1"/>
    <property type="match status" value="1"/>
</dbReference>
<dbReference type="STRING" id="1293045.H663_01250"/>
<dbReference type="SUPFAM" id="SSF161098">
    <property type="entry name" value="MetI-like"/>
    <property type="match status" value="1"/>
</dbReference>
<keyword evidence="10" id="KW-1185">Reference proteome</keyword>
<evidence type="ECO:0000313" key="9">
    <source>
        <dbReference type="EMBL" id="PVE42959.1"/>
    </source>
</evidence>
<comment type="subcellular location">
    <subcellularLocation>
        <location evidence="1 7">Cell membrane</location>
        <topology evidence="1 7">Multi-pass membrane protein</topology>
    </subcellularLocation>
</comment>
<proteinExistence type="inferred from homology"/>
<dbReference type="PROSITE" id="PS50928">
    <property type="entry name" value="ABC_TM1"/>
    <property type="match status" value="1"/>
</dbReference>
<dbReference type="InterPro" id="IPR000515">
    <property type="entry name" value="MetI-like"/>
</dbReference>
<feature type="transmembrane region" description="Helical" evidence="7">
    <location>
        <begin position="166"/>
        <end position="192"/>
    </location>
</feature>
<evidence type="ECO:0000256" key="6">
    <source>
        <dbReference type="ARBA" id="ARBA00023136"/>
    </source>
</evidence>
<gene>
    <name evidence="9" type="ORF">H663_009435</name>
</gene>
<dbReference type="InterPro" id="IPR035906">
    <property type="entry name" value="MetI-like_sf"/>
</dbReference>
<dbReference type="GO" id="GO:0055085">
    <property type="term" value="P:transmembrane transport"/>
    <property type="evidence" value="ECO:0007669"/>
    <property type="project" value="InterPro"/>
</dbReference>
<evidence type="ECO:0000256" key="4">
    <source>
        <dbReference type="ARBA" id="ARBA00022692"/>
    </source>
</evidence>
<keyword evidence="3" id="KW-1003">Cell membrane</keyword>
<dbReference type="GO" id="GO:0005886">
    <property type="term" value="C:plasma membrane"/>
    <property type="evidence" value="ECO:0007669"/>
    <property type="project" value="UniProtKB-SubCell"/>
</dbReference>
<accession>A0A2T7UE50</accession>
<organism evidence="9 10">
    <name type="scientific">Limnohabitans planktonicus II-D5</name>
    <dbReference type="NCBI Taxonomy" id="1293045"/>
    <lineage>
        <taxon>Bacteria</taxon>
        <taxon>Pseudomonadati</taxon>
        <taxon>Pseudomonadota</taxon>
        <taxon>Betaproteobacteria</taxon>
        <taxon>Burkholderiales</taxon>
        <taxon>Comamonadaceae</taxon>
        <taxon>Limnohabitans</taxon>
    </lineage>
</organism>
<feature type="transmembrane region" description="Helical" evidence="7">
    <location>
        <begin position="60"/>
        <end position="86"/>
    </location>
</feature>
<comment type="caution">
    <text evidence="9">The sequence shown here is derived from an EMBL/GenBank/DDBJ whole genome shotgun (WGS) entry which is preliminary data.</text>
</comment>
<protein>
    <submittedName>
        <fullName evidence="9">ABC transporter permease</fullName>
    </submittedName>
</protein>
<keyword evidence="4 7" id="KW-0812">Transmembrane</keyword>
<feature type="domain" description="ABC transmembrane type-1" evidence="8">
    <location>
        <begin position="56"/>
        <end position="244"/>
    </location>
</feature>
<evidence type="ECO:0000256" key="2">
    <source>
        <dbReference type="ARBA" id="ARBA00022448"/>
    </source>
</evidence>
<feature type="transmembrane region" description="Helical" evidence="7">
    <location>
        <begin position="126"/>
        <end position="145"/>
    </location>
</feature>
<reference evidence="9" key="1">
    <citation type="submission" date="2017-04" db="EMBL/GenBank/DDBJ databases">
        <title>Unexpected and diverse lifestyles within the genus Limnohabitans.</title>
        <authorList>
            <person name="Kasalicky V."/>
            <person name="Mehrshad M."/>
            <person name="Andrei S.-A."/>
            <person name="Salcher M."/>
            <person name="Kratochvilova H."/>
            <person name="Simek K."/>
            <person name="Ghai R."/>
        </authorList>
    </citation>
    <scope>NUCLEOTIDE SEQUENCE [LARGE SCALE GENOMIC DNA]</scope>
    <source>
        <strain evidence="9">II-D5</strain>
    </source>
</reference>
<feature type="transmembrane region" description="Helical" evidence="7">
    <location>
        <begin position="12"/>
        <end position="31"/>
    </location>
</feature>
<name>A0A2T7UE50_9BURK</name>
<dbReference type="PANTHER" id="PTHR30151:SF20">
    <property type="entry name" value="ABC TRANSPORTER PERMEASE PROTEIN HI_0355-RELATED"/>
    <property type="match status" value="1"/>
</dbReference>
<dbReference type="AlphaFoldDB" id="A0A2T7UE50"/>
<dbReference type="Gene3D" id="1.10.3720.10">
    <property type="entry name" value="MetI-like"/>
    <property type="match status" value="1"/>
</dbReference>
<feature type="transmembrane region" description="Helical" evidence="7">
    <location>
        <begin position="212"/>
        <end position="236"/>
    </location>
</feature>
<evidence type="ECO:0000313" key="10">
    <source>
        <dbReference type="Proteomes" id="UP000037507"/>
    </source>
</evidence>
<comment type="similarity">
    <text evidence="7">Belongs to the binding-protein-dependent transport system permease family.</text>
</comment>
<evidence type="ECO:0000259" key="8">
    <source>
        <dbReference type="PROSITE" id="PS50928"/>
    </source>
</evidence>
<dbReference type="CDD" id="cd06261">
    <property type="entry name" value="TM_PBP2"/>
    <property type="match status" value="1"/>
</dbReference>
<keyword evidence="6 7" id="KW-0472">Membrane</keyword>
<sequence>MRGETLRTLSQHVLFVCVFLGLWEWGARAGWVDPSFMGSPLGIITFTLENLSNARLWGDLGWTLLAVFASFVIGSLAAMITGLAFVTWPKFEAFCDPYISAFNVLPRIALVPLFILWFGLGIGSKIALGVSLTFFIVLSSTVAGIRGVSQDHVTLTRTLGASSRQMFFSVTLPGAVPVLFSGLRLGVIYALLGVVGAEVIASERGLGQQLAYLGSTFNVNGVWSLLFDLALIGVLIMKLMNWIERRLLHWQ</sequence>
<keyword evidence="5 7" id="KW-1133">Transmembrane helix</keyword>
<evidence type="ECO:0000256" key="3">
    <source>
        <dbReference type="ARBA" id="ARBA00022475"/>
    </source>
</evidence>
<keyword evidence="2 7" id="KW-0813">Transport</keyword>
<dbReference type="Proteomes" id="UP000037507">
    <property type="component" value="Unassembled WGS sequence"/>
</dbReference>
<dbReference type="EMBL" id="LFYT02000009">
    <property type="protein sequence ID" value="PVE42959.1"/>
    <property type="molecule type" value="Genomic_DNA"/>
</dbReference>
<dbReference type="PANTHER" id="PTHR30151">
    <property type="entry name" value="ALKANE SULFONATE ABC TRANSPORTER-RELATED, MEMBRANE SUBUNIT"/>
    <property type="match status" value="1"/>
</dbReference>
<feature type="transmembrane region" description="Helical" evidence="7">
    <location>
        <begin position="98"/>
        <end position="120"/>
    </location>
</feature>